<organism evidence="2 3">
    <name type="scientific">Zasmidium cellare</name>
    <name type="common">Wine cellar mold</name>
    <name type="synonym">Racodium cellare</name>
    <dbReference type="NCBI Taxonomy" id="395010"/>
    <lineage>
        <taxon>Eukaryota</taxon>
        <taxon>Fungi</taxon>
        <taxon>Dikarya</taxon>
        <taxon>Ascomycota</taxon>
        <taxon>Pezizomycotina</taxon>
        <taxon>Dothideomycetes</taxon>
        <taxon>Dothideomycetidae</taxon>
        <taxon>Mycosphaerellales</taxon>
        <taxon>Mycosphaerellaceae</taxon>
        <taxon>Zasmidium</taxon>
    </lineage>
</organism>
<evidence type="ECO:0000313" key="3">
    <source>
        <dbReference type="Proteomes" id="UP001305779"/>
    </source>
</evidence>
<evidence type="ECO:0000313" key="2">
    <source>
        <dbReference type="EMBL" id="KAK4497429.1"/>
    </source>
</evidence>
<accession>A0ABR0E7X8</accession>
<name>A0ABR0E7X8_ZASCE</name>
<feature type="region of interest" description="Disordered" evidence="1">
    <location>
        <begin position="38"/>
        <end position="85"/>
    </location>
</feature>
<keyword evidence="3" id="KW-1185">Reference proteome</keyword>
<reference evidence="2 3" key="1">
    <citation type="journal article" date="2023" name="G3 (Bethesda)">
        <title>A chromosome-level genome assembly of Zasmidium syzygii isolated from banana leaves.</title>
        <authorList>
            <person name="van Westerhoven A.C."/>
            <person name="Mehrabi R."/>
            <person name="Talebi R."/>
            <person name="Steentjes M.B.F."/>
            <person name="Corcolon B."/>
            <person name="Chong P.A."/>
            <person name="Kema G.H.J."/>
            <person name="Seidl M.F."/>
        </authorList>
    </citation>
    <scope>NUCLEOTIDE SEQUENCE [LARGE SCALE GENOMIC DNA]</scope>
    <source>
        <strain evidence="2 3">P124</strain>
    </source>
</reference>
<sequence>MTTSSLDAIVASTSSMRSVRLESQLEWKATLVGLHKLESKPRRIHQPKMPLFSHRNNRGTSSNGTNPPQQPNQPSNGMNGTRQPDQQANVTTFTRDDVARGLAQIRIGSIDSISQDQASLIRRKADAFLNALEAADLLEFFKPAIEQRWSPSDAFKTIITKLAEEGHLDLIQQSAELMPQDWAMDHRTNRAGQRIVLVRAPPDGWATFGEFPRLEDLSD</sequence>
<dbReference type="Proteomes" id="UP001305779">
    <property type="component" value="Unassembled WGS sequence"/>
</dbReference>
<dbReference type="EMBL" id="JAXOVC010000009">
    <property type="protein sequence ID" value="KAK4497429.1"/>
    <property type="molecule type" value="Genomic_DNA"/>
</dbReference>
<evidence type="ECO:0000256" key="1">
    <source>
        <dbReference type="SAM" id="MobiDB-lite"/>
    </source>
</evidence>
<proteinExistence type="predicted"/>
<protein>
    <submittedName>
        <fullName evidence="2">Uncharacterized protein</fullName>
    </submittedName>
</protein>
<gene>
    <name evidence="2" type="ORF">PRZ48_011880</name>
</gene>
<feature type="compositionally biased region" description="Low complexity" evidence="1">
    <location>
        <begin position="61"/>
        <end position="80"/>
    </location>
</feature>
<comment type="caution">
    <text evidence="2">The sequence shown here is derived from an EMBL/GenBank/DDBJ whole genome shotgun (WGS) entry which is preliminary data.</text>
</comment>